<reference evidence="1" key="1">
    <citation type="journal article" date="2021" name="Proc. Natl. Acad. Sci. U.S.A.">
        <title>A Catalog of Tens of Thousands of Viruses from Human Metagenomes Reveals Hidden Associations with Chronic Diseases.</title>
        <authorList>
            <person name="Tisza M.J."/>
            <person name="Buck C.B."/>
        </authorList>
    </citation>
    <scope>NUCLEOTIDE SEQUENCE</scope>
    <source>
        <strain evidence="1">Cttkn18</strain>
    </source>
</reference>
<evidence type="ECO:0000313" key="1">
    <source>
        <dbReference type="EMBL" id="DAD68480.1"/>
    </source>
</evidence>
<dbReference type="NCBIfam" id="TIGR00616">
    <property type="entry name" value="rect"/>
    <property type="match status" value="1"/>
</dbReference>
<accession>A0A8S5LEU0</accession>
<dbReference type="InterPro" id="IPR018330">
    <property type="entry name" value="RecT_fam"/>
</dbReference>
<dbReference type="GO" id="GO:0003677">
    <property type="term" value="F:DNA binding"/>
    <property type="evidence" value="ECO:0007669"/>
    <property type="project" value="InterPro"/>
</dbReference>
<protein>
    <submittedName>
        <fullName evidence="1">RecT protein</fullName>
    </submittedName>
</protein>
<sequence>MATTKDVTLKTSKLAPAKQDNSLKGMLSNDNIKNRFNEILGKNSAAFISSLLAVANNNELLMKSDPATIIGAGATAAAMNLPVNQNFGFAYIIPFHNGKTNRYEAQFQLGYKGYIQLAMRTGQYKAINAVPVYEGEVKCVNRFTGEYEFGERTGDEIIGYMAYFKLINGFEKFLYMDIEEMQAHAKKYSRNYKGGTDRWGLTDFHTMAVKTVLKRLLSKYGILSIEMQGSNALATALENDGGVITIDSEGHTVTDFDGETLDAAGDTFMVGNDIVDADTGEVIDDNNINEMFDK</sequence>
<dbReference type="GO" id="GO:0006259">
    <property type="term" value="P:DNA metabolic process"/>
    <property type="evidence" value="ECO:0007669"/>
    <property type="project" value="InterPro"/>
</dbReference>
<name>A0A8S5LEU0_9CAUD</name>
<dbReference type="InterPro" id="IPR004590">
    <property type="entry name" value="ssDNA_annealing_RecT"/>
</dbReference>
<dbReference type="Pfam" id="PF03837">
    <property type="entry name" value="RecT"/>
    <property type="match status" value="1"/>
</dbReference>
<dbReference type="EMBL" id="BK014703">
    <property type="protein sequence ID" value="DAD68480.1"/>
    <property type="molecule type" value="Genomic_DNA"/>
</dbReference>
<organism evidence="1">
    <name type="scientific">Siphoviridae sp. cttkn18</name>
    <dbReference type="NCBI Taxonomy" id="2823607"/>
    <lineage>
        <taxon>Viruses</taxon>
        <taxon>Duplodnaviria</taxon>
        <taxon>Heunggongvirae</taxon>
        <taxon>Uroviricota</taxon>
        <taxon>Caudoviricetes</taxon>
    </lineage>
</organism>
<proteinExistence type="predicted"/>